<evidence type="ECO:0000313" key="2">
    <source>
        <dbReference type="EMBL" id="EKX54253.1"/>
    </source>
</evidence>
<dbReference type="CDD" id="cd06463">
    <property type="entry name" value="p23_like"/>
    <property type="match status" value="1"/>
</dbReference>
<keyword evidence="1" id="KW-1133">Transmembrane helix</keyword>
<reference evidence="2 4" key="1">
    <citation type="journal article" date="2012" name="Nature">
        <title>Algal genomes reveal evolutionary mosaicism and the fate of nucleomorphs.</title>
        <authorList>
            <consortium name="DOE Joint Genome Institute"/>
            <person name="Curtis B.A."/>
            <person name="Tanifuji G."/>
            <person name="Burki F."/>
            <person name="Gruber A."/>
            <person name="Irimia M."/>
            <person name="Maruyama S."/>
            <person name="Arias M.C."/>
            <person name="Ball S.G."/>
            <person name="Gile G.H."/>
            <person name="Hirakawa Y."/>
            <person name="Hopkins J.F."/>
            <person name="Kuo A."/>
            <person name="Rensing S.A."/>
            <person name="Schmutz J."/>
            <person name="Symeonidi A."/>
            <person name="Elias M."/>
            <person name="Eveleigh R.J."/>
            <person name="Herman E.K."/>
            <person name="Klute M.J."/>
            <person name="Nakayama T."/>
            <person name="Obornik M."/>
            <person name="Reyes-Prieto A."/>
            <person name="Armbrust E.V."/>
            <person name="Aves S.J."/>
            <person name="Beiko R.G."/>
            <person name="Coutinho P."/>
            <person name="Dacks J.B."/>
            <person name="Durnford D.G."/>
            <person name="Fast N.M."/>
            <person name="Green B.R."/>
            <person name="Grisdale C.J."/>
            <person name="Hempel F."/>
            <person name="Henrissat B."/>
            <person name="Hoppner M.P."/>
            <person name="Ishida K."/>
            <person name="Kim E."/>
            <person name="Koreny L."/>
            <person name="Kroth P.G."/>
            <person name="Liu Y."/>
            <person name="Malik S.B."/>
            <person name="Maier U.G."/>
            <person name="McRose D."/>
            <person name="Mock T."/>
            <person name="Neilson J.A."/>
            <person name="Onodera N.T."/>
            <person name="Poole A.M."/>
            <person name="Pritham E.J."/>
            <person name="Richards T.A."/>
            <person name="Rocap G."/>
            <person name="Roy S.W."/>
            <person name="Sarai C."/>
            <person name="Schaack S."/>
            <person name="Shirato S."/>
            <person name="Slamovits C.H."/>
            <person name="Spencer D.F."/>
            <person name="Suzuki S."/>
            <person name="Worden A.Z."/>
            <person name="Zauner S."/>
            <person name="Barry K."/>
            <person name="Bell C."/>
            <person name="Bharti A.K."/>
            <person name="Crow J.A."/>
            <person name="Grimwood J."/>
            <person name="Kramer R."/>
            <person name="Lindquist E."/>
            <person name="Lucas S."/>
            <person name="Salamov A."/>
            <person name="McFadden G.I."/>
            <person name="Lane C.E."/>
            <person name="Keeling P.J."/>
            <person name="Gray M.W."/>
            <person name="Grigoriev I.V."/>
            <person name="Archibald J.M."/>
        </authorList>
    </citation>
    <scope>NUCLEOTIDE SEQUENCE</scope>
    <source>
        <strain evidence="2 4">CCMP2712</strain>
    </source>
</reference>
<dbReference type="InterPro" id="IPR008978">
    <property type="entry name" value="HSP20-like_chaperone"/>
</dbReference>
<dbReference type="Gene3D" id="2.60.40.790">
    <property type="match status" value="1"/>
</dbReference>
<dbReference type="PaxDb" id="55529-EKX54253"/>
<feature type="transmembrane region" description="Helical" evidence="1">
    <location>
        <begin position="51"/>
        <end position="73"/>
    </location>
</feature>
<dbReference type="SUPFAM" id="SSF49764">
    <property type="entry name" value="HSP20-like chaperones"/>
    <property type="match status" value="1"/>
</dbReference>
<keyword evidence="1" id="KW-0472">Membrane</keyword>
<dbReference type="RefSeq" id="XP_005841233.1">
    <property type="nucleotide sequence ID" value="XM_005841176.1"/>
</dbReference>
<protein>
    <submittedName>
        <fullName evidence="2 3">Uncharacterized protein</fullName>
    </submittedName>
</protein>
<evidence type="ECO:0000256" key="1">
    <source>
        <dbReference type="SAM" id="Phobius"/>
    </source>
</evidence>
<dbReference type="GeneID" id="17310663"/>
<organism evidence="2">
    <name type="scientific">Guillardia theta (strain CCMP2712)</name>
    <name type="common">Cryptophyte</name>
    <dbReference type="NCBI Taxonomy" id="905079"/>
    <lineage>
        <taxon>Eukaryota</taxon>
        <taxon>Cryptophyceae</taxon>
        <taxon>Pyrenomonadales</taxon>
        <taxon>Geminigeraceae</taxon>
        <taxon>Guillardia</taxon>
    </lineage>
</organism>
<proteinExistence type="predicted"/>
<evidence type="ECO:0000313" key="4">
    <source>
        <dbReference type="Proteomes" id="UP000011087"/>
    </source>
</evidence>
<dbReference type="KEGG" id="gtt:GUITHDRAFT_100497"/>
<dbReference type="AlphaFoldDB" id="L1K1K9"/>
<gene>
    <name evidence="2" type="ORF">GUITHDRAFT_100497</name>
</gene>
<accession>L1K1K9</accession>
<reference evidence="3" key="3">
    <citation type="submission" date="2016-03" db="UniProtKB">
        <authorList>
            <consortium name="EnsemblProtists"/>
        </authorList>
    </citation>
    <scope>IDENTIFICATION</scope>
</reference>
<reference evidence="4" key="2">
    <citation type="submission" date="2012-11" db="EMBL/GenBank/DDBJ databases">
        <authorList>
            <person name="Kuo A."/>
            <person name="Curtis B.A."/>
            <person name="Tanifuji G."/>
            <person name="Burki F."/>
            <person name="Gruber A."/>
            <person name="Irimia M."/>
            <person name="Maruyama S."/>
            <person name="Arias M.C."/>
            <person name="Ball S.G."/>
            <person name="Gile G.H."/>
            <person name="Hirakawa Y."/>
            <person name="Hopkins J.F."/>
            <person name="Rensing S.A."/>
            <person name="Schmutz J."/>
            <person name="Symeonidi A."/>
            <person name="Elias M."/>
            <person name="Eveleigh R.J."/>
            <person name="Herman E.K."/>
            <person name="Klute M.J."/>
            <person name="Nakayama T."/>
            <person name="Obornik M."/>
            <person name="Reyes-Prieto A."/>
            <person name="Armbrust E.V."/>
            <person name="Aves S.J."/>
            <person name="Beiko R.G."/>
            <person name="Coutinho P."/>
            <person name="Dacks J.B."/>
            <person name="Durnford D.G."/>
            <person name="Fast N.M."/>
            <person name="Green B.R."/>
            <person name="Grisdale C."/>
            <person name="Hempe F."/>
            <person name="Henrissat B."/>
            <person name="Hoppner M.P."/>
            <person name="Ishida K.-I."/>
            <person name="Kim E."/>
            <person name="Koreny L."/>
            <person name="Kroth P.G."/>
            <person name="Liu Y."/>
            <person name="Malik S.-B."/>
            <person name="Maier U.G."/>
            <person name="McRose D."/>
            <person name="Mock T."/>
            <person name="Neilson J.A."/>
            <person name="Onodera N.T."/>
            <person name="Poole A.M."/>
            <person name="Pritham E.J."/>
            <person name="Richards T.A."/>
            <person name="Rocap G."/>
            <person name="Roy S.W."/>
            <person name="Sarai C."/>
            <person name="Schaack S."/>
            <person name="Shirato S."/>
            <person name="Slamovits C.H."/>
            <person name="Spencer D.F."/>
            <person name="Suzuki S."/>
            <person name="Worden A.Z."/>
            <person name="Zauner S."/>
            <person name="Barry K."/>
            <person name="Bell C."/>
            <person name="Bharti A.K."/>
            <person name="Crow J.A."/>
            <person name="Grimwood J."/>
            <person name="Kramer R."/>
            <person name="Lindquist E."/>
            <person name="Lucas S."/>
            <person name="Salamov A."/>
            <person name="McFadden G.I."/>
            <person name="Lane C.E."/>
            <person name="Keeling P.J."/>
            <person name="Gray M.W."/>
            <person name="Grigoriev I.V."/>
            <person name="Archibald J.M."/>
        </authorList>
    </citation>
    <scope>NUCLEOTIDE SEQUENCE</scope>
    <source>
        <strain evidence="4">CCMP2712</strain>
    </source>
</reference>
<dbReference type="EMBL" id="JH992968">
    <property type="protein sequence ID" value="EKX54253.1"/>
    <property type="molecule type" value="Genomic_DNA"/>
</dbReference>
<dbReference type="HOGENOM" id="CLU_810001_0_0_1"/>
<dbReference type="Proteomes" id="UP000011087">
    <property type="component" value="Unassembled WGS sequence"/>
</dbReference>
<keyword evidence="1" id="KW-0812">Transmembrane</keyword>
<name>L1K1K9_GUITC</name>
<keyword evidence="4" id="KW-1185">Reference proteome</keyword>
<dbReference type="EnsemblProtists" id="EKX54253">
    <property type="protein sequence ID" value="EKX54253"/>
    <property type="gene ID" value="GUITHDRAFT_100497"/>
</dbReference>
<sequence length="343" mass="39719">MKAQLLKMLLLLQLELTKELKTFWKDAVAMTDMVTWLGAMLGMDPKSLTRLLSILFYAHICTFITLIGSAMMFKRGRKLLRKYWRISKEGPFFRIAQWAFSKFVSLAVMVDKTLFNETLVSPPTNTRVKFTIIQTQSDRIILNWEAQKACRWIENMYELQICKDLNANTDILDAMWEESYRGEECKYDCKDLVQYRQQDTDFGSEYSTVKGPRVGQLASLRQDKNLCRMEAVDLLCLECRADARPKDIVVDCKPLGLCVSDKGMGENKILLAGEFTKPVSHTDIAWILHHDKKDKKNKVLIVLQKQDPTSKQKDHWRSVFKSHPFIDPRFLPHGLIPGKFEVV</sequence>
<evidence type="ECO:0000313" key="3">
    <source>
        <dbReference type="EnsemblProtists" id="EKX54253"/>
    </source>
</evidence>